<reference evidence="23" key="2">
    <citation type="submission" date="2020-11" db="EMBL/GenBank/DDBJ databases">
        <authorList>
            <person name="McCartney M.A."/>
            <person name="Auch B."/>
            <person name="Kono T."/>
            <person name="Mallez S."/>
            <person name="Becker A."/>
            <person name="Gohl D.M."/>
            <person name="Silverstein K.A.T."/>
            <person name="Koren S."/>
            <person name="Bechman K.B."/>
            <person name="Herman A."/>
            <person name="Abrahante J.E."/>
            <person name="Garbe J."/>
        </authorList>
    </citation>
    <scope>NUCLEOTIDE SEQUENCE</scope>
    <source>
        <strain evidence="23">Duluth1</strain>
        <tissue evidence="23">Whole animal</tissue>
    </source>
</reference>
<comment type="catalytic activity">
    <reaction evidence="15">
        <text>resolvin D2 + NAD(+) = 7-oxoresolvin D2 + NADH + H(+)</text>
        <dbReference type="Rhea" id="RHEA:53584"/>
        <dbReference type="ChEBI" id="CHEBI:15378"/>
        <dbReference type="ChEBI" id="CHEBI:57540"/>
        <dbReference type="ChEBI" id="CHEBI:57945"/>
        <dbReference type="ChEBI" id="CHEBI:133367"/>
        <dbReference type="ChEBI" id="CHEBI:137497"/>
    </reaction>
    <physiologicalReaction direction="left-to-right" evidence="15">
        <dbReference type="Rhea" id="RHEA:53585"/>
    </physiologicalReaction>
</comment>
<dbReference type="EC" id="1.1.1.232" evidence="4"/>
<dbReference type="Pfam" id="PF00106">
    <property type="entry name" value="adh_short"/>
    <property type="match status" value="1"/>
</dbReference>
<sequence length="267" mass="28445">MDRRMHLVGKVALVTGGASGMGCGFAEALLKAAAKVCIADINVETGVATESDLRQQYGHENVMFSKCNITSATEFEAVFKRTKEAFGGIDIVVNNAGIGGETDENWEQTVDVNMKGTLRGLRLAMYYLSVEHGGRGGCIVNVASMTGLNPNPLSPVYGCTKAGIIHATRCYVVSEAAKKSNIRLNVLCPAFVDTPMFRRLAAGDATQTIGGDQTAVTAFIERIGVLSTEEVSVALIDILTDETRNGLILRCAKKTGNVYSTLTVQDV</sequence>
<comment type="catalytic activity">
    <reaction evidence="12">
        <text>15-oxo-(5S,6R)-dihydroxy-(7E,9E,11Z)-eicosatrienoate + NADH + H(+) = (5S,6R,15S)-trihydroxy-(7E,9E,11Z)-eicosatrienoate + NAD(+)</text>
        <dbReference type="Rhea" id="RHEA:41596"/>
        <dbReference type="ChEBI" id="CHEBI:15378"/>
        <dbReference type="ChEBI" id="CHEBI:57540"/>
        <dbReference type="ChEBI" id="CHEBI:57945"/>
        <dbReference type="ChEBI" id="CHEBI:78325"/>
        <dbReference type="ChEBI" id="CHEBI:78329"/>
    </reaction>
    <physiologicalReaction direction="left-to-right" evidence="12">
        <dbReference type="Rhea" id="RHEA:41597"/>
    </physiologicalReaction>
</comment>
<dbReference type="GO" id="GO:0016404">
    <property type="term" value="F:15-hydroxyprostaglandin dehydrogenase (NAD+) activity"/>
    <property type="evidence" value="ECO:0007669"/>
    <property type="project" value="UniProtKB-EC"/>
</dbReference>
<dbReference type="AlphaFoldDB" id="A0A9D4IDS2"/>
<dbReference type="SUPFAM" id="SSF51735">
    <property type="entry name" value="NAD(P)-binding Rossmann-fold domains"/>
    <property type="match status" value="1"/>
</dbReference>
<evidence type="ECO:0000256" key="15">
    <source>
        <dbReference type="ARBA" id="ARBA00048393"/>
    </source>
</evidence>
<comment type="catalytic activity">
    <reaction evidence="9">
        <text>prostaglandin E1 + NAD(+) = 15-oxoprostaglandin E1 + NADH + H(+)</text>
        <dbReference type="Rhea" id="RHEA:16477"/>
        <dbReference type="ChEBI" id="CHEBI:15378"/>
        <dbReference type="ChEBI" id="CHEBI:57397"/>
        <dbReference type="ChEBI" id="CHEBI:57401"/>
        <dbReference type="ChEBI" id="CHEBI:57540"/>
        <dbReference type="ChEBI" id="CHEBI:57945"/>
    </reaction>
    <physiologicalReaction direction="left-to-right" evidence="9">
        <dbReference type="Rhea" id="RHEA:16478"/>
    </physiologicalReaction>
</comment>
<dbReference type="EMBL" id="JAIWYP010000009">
    <property type="protein sequence ID" value="KAH3769729.1"/>
    <property type="molecule type" value="Genomic_DNA"/>
</dbReference>
<dbReference type="EC" id="1.1.1.141" evidence="3"/>
<dbReference type="GO" id="GO:0005737">
    <property type="term" value="C:cytoplasm"/>
    <property type="evidence" value="ECO:0007669"/>
    <property type="project" value="TreeGrafter"/>
</dbReference>
<dbReference type="PRINTS" id="PR00080">
    <property type="entry name" value="SDRFAMILY"/>
</dbReference>
<keyword evidence="24" id="KW-1185">Reference proteome</keyword>
<name>A0A9D4IDS2_DREPO</name>
<evidence type="ECO:0000256" key="3">
    <source>
        <dbReference type="ARBA" id="ARBA00038968"/>
    </source>
</evidence>
<organism evidence="23 24">
    <name type="scientific">Dreissena polymorpha</name>
    <name type="common">Zebra mussel</name>
    <name type="synonym">Mytilus polymorpha</name>
    <dbReference type="NCBI Taxonomy" id="45954"/>
    <lineage>
        <taxon>Eukaryota</taxon>
        <taxon>Metazoa</taxon>
        <taxon>Spiralia</taxon>
        <taxon>Lophotrochozoa</taxon>
        <taxon>Mollusca</taxon>
        <taxon>Bivalvia</taxon>
        <taxon>Autobranchia</taxon>
        <taxon>Heteroconchia</taxon>
        <taxon>Euheterodonta</taxon>
        <taxon>Imparidentia</taxon>
        <taxon>Neoheterodontei</taxon>
        <taxon>Myida</taxon>
        <taxon>Dreissenoidea</taxon>
        <taxon>Dreissenidae</taxon>
        <taxon>Dreissena</taxon>
    </lineage>
</organism>
<comment type="catalytic activity">
    <reaction evidence="14">
        <text>resolvin D1 + NAD(+) = 17-oxoresolvin D1 + NADH + H(+)</text>
        <dbReference type="Rhea" id="RHEA:50128"/>
        <dbReference type="ChEBI" id="CHEBI:15378"/>
        <dbReference type="ChEBI" id="CHEBI:57540"/>
        <dbReference type="ChEBI" id="CHEBI:57945"/>
        <dbReference type="ChEBI" id="CHEBI:132079"/>
        <dbReference type="ChEBI" id="CHEBI:132081"/>
    </reaction>
    <physiologicalReaction direction="left-to-right" evidence="14">
        <dbReference type="Rhea" id="RHEA:50129"/>
    </physiologicalReaction>
</comment>
<comment type="similarity">
    <text evidence="1 22">Belongs to the short-chain dehydrogenases/reductases (SDR) family.</text>
</comment>
<dbReference type="PANTHER" id="PTHR44229">
    <property type="entry name" value="15-HYDROXYPROSTAGLANDIN DEHYDROGENASE [NAD(+)]"/>
    <property type="match status" value="1"/>
</dbReference>
<comment type="catalytic activity">
    <reaction evidence="20">
        <text>(15S)-hydroxy-(5Z,8Z,11Z,13E)-eicosatetraenoate + NAD(+) = 15-oxo-(5Z,8Z,11Z,13E)-eicosatetraenoate + NADH + H(+)</text>
        <dbReference type="Rhea" id="RHEA:23260"/>
        <dbReference type="ChEBI" id="CHEBI:15378"/>
        <dbReference type="ChEBI" id="CHEBI:57409"/>
        <dbReference type="ChEBI" id="CHEBI:57410"/>
        <dbReference type="ChEBI" id="CHEBI:57540"/>
        <dbReference type="ChEBI" id="CHEBI:57945"/>
        <dbReference type="EC" id="1.1.1.232"/>
    </reaction>
    <physiologicalReaction direction="left-to-right" evidence="20">
        <dbReference type="Rhea" id="RHEA:23261"/>
    </physiologicalReaction>
</comment>
<evidence type="ECO:0000256" key="8">
    <source>
        <dbReference type="ARBA" id="ARBA00045705"/>
    </source>
</evidence>
<evidence type="ECO:0000256" key="1">
    <source>
        <dbReference type="ARBA" id="ARBA00006484"/>
    </source>
</evidence>
<comment type="catalytic activity">
    <reaction evidence="21">
        <text>resolvin E1 + NAD(+) = 18-oxo-resolvin E1 + NADH + H(+)</text>
        <dbReference type="Rhea" id="RHEA:49244"/>
        <dbReference type="ChEBI" id="CHEBI:15378"/>
        <dbReference type="ChEBI" id="CHEBI:57540"/>
        <dbReference type="ChEBI" id="CHEBI:57945"/>
        <dbReference type="ChEBI" id="CHEBI:91000"/>
        <dbReference type="ChEBI" id="CHEBI:91001"/>
    </reaction>
    <physiologicalReaction direction="left-to-right" evidence="21">
        <dbReference type="Rhea" id="RHEA:49245"/>
    </physiologicalReaction>
</comment>
<dbReference type="GO" id="GO:0047034">
    <property type="term" value="F:15-hydroxyicosatetraenoate dehydrogenase activity"/>
    <property type="evidence" value="ECO:0007669"/>
    <property type="project" value="UniProtKB-EC"/>
</dbReference>
<dbReference type="Proteomes" id="UP000828390">
    <property type="component" value="Unassembled WGS sequence"/>
</dbReference>
<comment type="function">
    <text evidence="8">Catalyzes the NAD-dependent dehydrogenation (oxidation) of a broad array of hydroxylated polyunsaturated fatty acids (mainly eicosanoids and docosanoids, including prostaglandins, lipoxins and resolvins), yielding their corresponding keto (oxo) metabolites. Decreases the levels of the pro-proliferative prostaglandins such as prostaglandin E2 (whose activity is increased in cancer because of an increase in the expression of cyclooxygenase 2) and generates oxo-fatty acid products that can profoundly influence cell function by abrogating pro-inflammatory cytokine expression. Converts resolvins E1, D1 and D2 to their oxo products, which represents a mode of resolvin inactivation. Resolvin E1 plays important roles during the resolution phase of acute inflammation, while resolvins D1 and D2 have a unique role in obesity-induced adipose inflammation.</text>
</comment>
<comment type="catalytic activity">
    <reaction evidence="10">
        <text>resolvin D1 + NAD(+) = 8-oxoresolvin D1 + NADH + H(+)</text>
        <dbReference type="Rhea" id="RHEA:50124"/>
        <dbReference type="ChEBI" id="CHEBI:15378"/>
        <dbReference type="ChEBI" id="CHEBI:57540"/>
        <dbReference type="ChEBI" id="CHEBI:57945"/>
        <dbReference type="ChEBI" id="CHEBI:132079"/>
        <dbReference type="ChEBI" id="CHEBI:132080"/>
    </reaction>
    <physiologicalReaction direction="left-to-right" evidence="10">
        <dbReference type="Rhea" id="RHEA:50125"/>
    </physiologicalReaction>
</comment>
<evidence type="ECO:0000256" key="12">
    <source>
        <dbReference type="ARBA" id="ARBA00048140"/>
    </source>
</evidence>
<comment type="catalytic activity">
    <reaction evidence="17">
        <text>prostaglandin A1 + NAD(+) = 15-oxo-prostaglandin A1 + NADH + H(+)</text>
        <dbReference type="Rhea" id="RHEA:41263"/>
        <dbReference type="ChEBI" id="CHEBI:15378"/>
        <dbReference type="ChEBI" id="CHEBI:57398"/>
        <dbReference type="ChEBI" id="CHEBI:57540"/>
        <dbReference type="ChEBI" id="CHEBI:57945"/>
        <dbReference type="ChEBI" id="CHEBI:85072"/>
    </reaction>
    <physiologicalReaction direction="left-to-right" evidence="17">
        <dbReference type="Rhea" id="RHEA:41264"/>
    </physiologicalReaction>
</comment>
<proteinExistence type="inferred from homology"/>
<dbReference type="OrthoDB" id="37659at2759"/>
<comment type="catalytic activity">
    <reaction evidence="18">
        <text>prostaglandin E2 + NAD(+) = 15-oxoprostaglandin E2 + NADH + H(+)</text>
        <dbReference type="Rhea" id="RHEA:11876"/>
        <dbReference type="ChEBI" id="CHEBI:15378"/>
        <dbReference type="ChEBI" id="CHEBI:57400"/>
        <dbReference type="ChEBI" id="CHEBI:57540"/>
        <dbReference type="ChEBI" id="CHEBI:57945"/>
        <dbReference type="ChEBI" id="CHEBI:606564"/>
        <dbReference type="EC" id="1.1.1.141"/>
    </reaction>
    <physiologicalReaction direction="left-to-right" evidence="18">
        <dbReference type="Rhea" id="RHEA:11877"/>
    </physiologicalReaction>
</comment>
<accession>A0A9D4IDS2</accession>
<comment type="catalytic activity">
    <reaction evidence="16">
        <text>lipoxin A4 + NAD(+) = 15-oxo-(5S,6R)-dihydroxy-(7E,9E,11Z,13E)-eicosatetraenoate + NADH + H(+)</text>
        <dbReference type="Rhea" id="RHEA:41572"/>
        <dbReference type="ChEBI" id="CHEBI:15378"/>
        <dbReference type="ChEBI" id="CHEBI:57540"/>
        <dbReference type="ChEBI" id="CHEBI:57945"/>
        <dbReference type="ChEBI" id="CHEBI:67026"/>
        <dbReference type="ChEBI" id="CHEBI:78311"/>
    </reaction>
    <physiologicalReaction direction="left-to-right" evidence="16">
        <dbReference type="Rhea" id="RHEA:41573"/>
    </physiologicalReaction>
</comment>
<evidence type="ECO:0000256" key="5">
    <source>
        <dbReference type="ARBA" id="ARBA00040276"/>
    </source>
</evidence>
<evidence type="ECO:0000256" key="19">
    <source>
        <dbReference type="ARBA" id="ARBA00048921"/>
    </source>
</evidence>
<comment type="catalytic activity">
    <reaction evidence="19">
        <text>resolvin D2 + NAD(+) = 16-oxoresolvin D2 + NADH + H(+)</text>
        <dbReference type="Rhea" id="RHEA:53588"/>
        <dbReference type="ChEBI" id="CHEBI:15378"/>
        <dbReference type="ChEBI" id="CHEBI:57540"/>
        <dbReference type="ChEBI" id="CHEBI:57945"/>
        <dbReference type="ChEBI" id="CHEBI:133367"/>
        <dbReference type="ChEBI" id="CHEBI:137498"/>
    </reaction>
    <physiologicalReaction direction="left-to-right" evidence="19">
        <dbReference type="Rhea" id="RHEA:53589"/>
    </physiologicalReaction>
</comment>
<evidence type="ECO:0000256" key="2">
    <source>
        <dbReference type="ARBA" id="ARBA00023002"/>
    </source>
</evidence>
<evidence type="ECO:0000256" key="16">
    <source>
        <dbReference type="ARBA" id="ARBA00048535"/>
    </source>
</evidence>
<comment type="catalytic activity">
    <reaction evidence="11">
        <text>14-hydroxy-(4Z,7Z,10Z,12E,16Z,19Z)-docosahexaenoate + NAD(+) = 14-oxo-(4Z,7Z,10Z,12E,16Z,19Z)-docosahexaenoate + NADH + H(+)</text>
        <dbReference type="Rhea" id="RHEA:48952"/>
        <dbReference type="ChEBI" id="CHEBI:15378"/>
        <dbReference type="ChEBI" id="CHEBI:57540"/>
        <dbReference type="ChEBI" id="CHEBI:57945"/>
        <dbReference type="ChEBI" id="CHEBI:90866"/>
        <dbReference type="ChEBI" id="CHEBI:90867"/>
    </reaction>
    <physiologicalReaction direction="left-to-right" evidence="11">
        <dbReference type="Rhea" id="RHEA:48953"/>
    </physiologicalReaction>
</comment>
<evidence type="ECO:0000256" key="21">
    <source>
        <dbReference type="ARBA" id="ARBA00049188"/>
    </source>
</evidence>
<evidence type="ECO:0000256" key="10">
    <source>
        <dbReference type="ARBA" id="ARBA00047672"/>
    </source>
</evidence>
<dbReference type="InterPro" id="IPR002347">
    <property type="entry name" value="SDR_fam"/>
</dbReference>
<dbReference type="PROSITE" id="PS51257">
    <property type="entry name" value="PROKAR_LIPOPROTEIN"/>
    <property type="match status" value="1"/>
</dbReference>
<evidence type="ECO:0000256" key="4">
    <source>
        <dbReference type="ARBA" id="ARBA00039060"/>
    </source>
</evidence>
<dbReference type="PANTHER" id="PTHR44229:SF4">
    <property type="entry name" value="15-HYDROXYPROSTAGLANDIN DEHYDROGENASE [NAD(+)]"/>
    <property type="match status" value="1"/>
</dbReference>
<comment type="caution">
    <text evidence="23">The sequence shown here is derived from an EMBL/GenBank/DDBJ whole genome shotgun (WGS) entry which is preliminary data.</text>
</comment>
<evidence type="ECO:0000256" key="17">
    <source>
        <dbReference type="ARBA" id="ARBA00048611"/>
    </source>
</evidence>
<evidence type="ECO:0000256" key="14">
    <source>
        <dbReference type="ARBA" id="ARBA00048170"/>
    </source>
</evidence>
<dbReference type="Gene3D" id="3.40.50.720">
    <property type="entry name" value="NAD(P)-binding Rossmann-like Domain"/>
    <property type="match status" value="1"/>
</dbReference>
<protein>
    <recommendedName>
        <fullName evidence="5">15-hydroxyprostaglandin dehydrogenase [NAD(+)]</fullName>
        <ecNumber evidence="3">1.1.1.141</ecNumber>
        <ecNumber evidence="4">1.1.1.232</ecNumber>
    </recommendedName>
    <alternativeName>
        <fullName evidence="7">Eicosanoid/docosanoid dehydrogenase [NAD(+)]</fullName>
    </alternativeName>
    <alternativeName>
        <fullName evidence="6">Prostaglandin dehydrogenase 1</fullName>
    </alternativeName>
</protein>
<keyword evidence="2" id="KW-0560">Oxidoreductase</keyword>
<gene>
    <name evidence="23" type="ORF">DPMN_171004</name>
</gene>
<evidence type="ECO:0000313" key="23">
    <source>
        <dbReference type="EMBL" id="KAH3769729.1"/>
    </source>
</evidence>
<evidence type="ECO:0000256" key="18">
    <source>
        <dbReference type="ARBA" id="ARBA00048739"/>
    </source>
</evidence>
<comment type="catalytic activity">
    <reaction evidence="13">
        <text>(11R)-hydroxy-(5Z,8Z,12E,14Z)-eicosatetraenoate + NAD(+) = 11-oxo-(5Z,8Z,12E,14Z)-eicosatetraenoate + NADH + H(+)</text>
        <dbReference type="Rhea" id="RHEA:48640"/>
        <dbReference type="ChEBI" id="CHEBI:15378"/>
        <dbReference type="ChEBI" id="CHEBI:57540"/>
        <dbReference type="ChEBI" id="CHEBI:57945"/>
        <dbReference type="ChEBI" id="CHEBI:78836"/>
        <dbReference type="ChEBI" id="CHEBI:90697"/>
    </reaction>
    <physiologicalReaction direction="left-to-right" evidence="13">
        <dbReference type="Rhea" id="RHEA:48641"/>
    </physiologicalReaction>
</comment>
<evidence type="ECO:0000256" key="9">
    <source>
        <dbReference type="ARBA" id="ARBA00047325"/>
    </source>
</evidence>
<dbReference type="PRINTS" id="PR00081">
    <property type="entry name" value="GDHRDH"/>
</dbReference>
<evidence type="ECO:0000256" key="11">
    <source>
        <dbReference type="ARBA" id="ARBA00048008"/>
    </source>
</evidence>
<evidence type="ECO:0000256" key="22">
    <source>
        <dbReference type="RuleBase" id="RU000363"/>
    </source>
</evidence>
<evidence type="ECO:0000256" key="7">
    <source>
        <dbReference type="ARBA" id="ARBA00042026"/>
    </source>
</evidence>
<evidence type="ECO:0000256" key="13">
    <source>
        <dbReference type="ARBA" id="ARBA00048144"/>
    </source>
</evidence>
<dbReference type="InterPro" id="IPR036291">
    <property type="entry name" value="NAD(P)-bd_dom_sf"/>
</dbReference>
<evidence type="ECO:0000256" key="6">
    <source>
        <dbReference type="ARBA" id="ARBA00041812"/>
    </source>
</evidence>
<reference evidence="23" key="1">
    <citation type="journal article" date="2019" name="bioRxiv">
        <title>The Genome of the Zebra Mussel, Dreissena polymorpha: A Resource for Invasive Species Research.</title>
        <authorList>
            <person name="McCartney M.A."/>
            <person name="Auch B."/>
            <person name="Kono T."/>
            <person name="Mallez S."/>
            <person name="Zhang Y."/>
            <person name="Obille A."/>
            <person name="Becker A."/>
            <person name="Abrahante J.E."/>
            <person name="Garbe J."/>
            <person name="Badalamenti J.P."/>
            <person name="Herman A."/>
            <person name="Mangelson H."/>
            <person name="Liachko I."/>
            <person name="Sullivan S."/>
            <person name="Sone E.D."/>
            <person name="Koren S."/>
            <person name="Silverstein K.A.T."/>
            <person name="Beckman K.B."/>
            <person name="Gohl D.M."/>
        </authorList>
    </citation>
    <scope>NUCLEOTIDE SEQUENCE</scope>
    <source>
        <strain evidence="23">Duluth1</strain>
        <tissue evidence="23">Whole animal</tissue>
    </source>
</reference>
<evidence type="ECO:0000313" key="24">
    <source>
        <dbReference type="Proteomes" id="UP000828390"/>
    </source>
</evidence>
<evidence type="ECO:0000256" key="20">
    <source>
        <dbReference type="ARBA" id="ARBA00049151"/>
    </source>
</evidence>